<reference evidence="2 3" key="1">
    <citation type="submission" date="2024-06" db="EMBL/GenBank/DDBJ databases">
        <title>A chromosome-level genome assembly of beet webworm, Loxostege sticticalis.</title>
        <authorList>
            <person name="Zhang Y."/>
        </authorList>
    </citation>
    <scope>NUCLEOTIDE SEQUENCE [LARGE SCALE GENOMIC DNA]</scope>
    <source>
        <strain evidence="2">AQ028</strain>
        <tissue evidence="2">Male pupae</tissue>
    </source>
</reference>
<organism evidence="2 3">
    <name type="scientific">Loxostege sticticalis</name>
    <name type="common">Beet webworm moth</name>
    <dbReference type="NCBI Taxonomy" id="481309"/>
    <lineage>
        <taxon>Eukaryota</taxon>
        <taxon>Metazoa</taxon>
        <taxon>Ecdysozoa</taxon>
        <taxon>Arthropoda</taxon>
        <taxon>Hexapoda</taxon>
        <taxon>Insecta</taxon>
        <taxon>Pterygota</taxon>
        <taxon>Neoptera</taxon>
        <taxon>Endopterygota</taxon>
        <taxon>Lepidoptera</taxon>
        <taxon>Glossata</taxon>
        <taxon>Ditrysia</taxon>
        <taxon>Pyraloidea</taxon>
        <taxon>Crambidae</taxon>
        <taxon>Pyraustinae</taxon>
        <taxon>Loxostege</taxon>
    </lineage>
</organism>
<keyword evidence="1" id="KW-1133">Transmembrane helix</keyword>
<proteinExistence type="predicted"/>
<evidence type="ECO:0000313" key="2">
    <source>
        <dbReference type="EMBL" id="KAL0842064.1"/>
    </source>
</evidence>
<accession>A0ABD0TG56</accession>
<comment type="caution">
    <text evidence="2">The sequence shown here is derived from an EMBL/GenBank/DDBJ whole genome shotgun (WGS) entry which is preliminary data.</text>
</comment>
<evidence type="ECO:0000313" key="3">
    <source>
        <dbReference type="Proteomes" id="UP001549921"/>
    </source>
</evidence>
<feature type="transmembrane region" description="Helical" evidence="1">
    <location>
        <begin position="75"/>
        <end position="95"/>
    </location>
</feature>
<feature type="transmembrane region" description="Helical" evidence="1">
    <location>
        <begin position="137"/>
        <end position="159"/>
    </location>
</feature>
<keyword evidence="1" id="KW-0812">Transmembrane</keyword>
<feature type="transmembrane region" description="Helical" evidence="1">
    <location>
        <begin position="107"/>
        <end position="130"/>
    </location>
</feature>
<sequence length="227" mass="25700">MAFVYSCCFWFSLRLGGILIGIFSVFQGVISLAFSCYAQSHPNEVKDQITHWLNNLDLIYLKQYLENVKEDPERFASLSITVSCIYIIVCVLYIYGAYKCNNTLMMAYLVTETARLVMLSIIIANFLFLLKQNTMDIGLLIGASVGTGFFLLGMFYLWVCAINLPILVNEIKLDEQAATIHKLQQMLDTNNQSSFTDAADNVPYASDYGYSRNMMFAVSRNRATIIN</sequence>
<name>A0ABD0TG56_LOXSC</name>
<dbReference type="Proteomes" id="UP001549921">
    <property type="component" value="Unassembled WGS sequence"/>
</dbReference>
<protein>
    <submittedName>
        <fullName evidence="2">Uncharacterized protein</fullName>
    </submittedName>
</protein>
<gene>
    <name evidence="2" type="ORF">ABMA28_014259</name>
</gene>
<keyword evidence="1" id="KW-0472">Membrane</keyword>
<dbReference type="AlphaFoldDB" id="A0ABD0TG56"/>
<feature type="transmembrane region" description="Helical" evidence="1">
    <location>
        <begin position="15"/>
        <end position="38"/>
    </location>
</feature>
<evidence type="ECO:0000256" key="1">
    <source>
        <dbReference type="SAM" id="Phobius"/>
    </source>
</evidence>
<dbReference type="EMBL" id="JBEDNZ010000005">
    <property type="protein sequence ID" value="KAL0842064.1"/>
    <property type="molecule type" value="Genomic_DNA"/>
</dbReference>